<dbReference type="InterPro" id="IPR050386">
    <property type="entry name" value="Glycosyl_hydrolase_5"/>
</dbReference>
<dbReference type="OrthoDB" id="62120at2759"/>
<sequence>MQFKASLLATLAAAWSVANAAPASELSPRGVAFGWGSTKVRGVNLGGWLVVEPFITPSIFERASGDSSWVVDEWTLCEKLGKQGCLDVLKPHWESFVQLSDLQKIKDAGFNVIRIPVGYWAYMDAGGPYTFGAAPYLDKAIGWARETGLKVVIDLHGAPKSQNGFDHSGHKLASPGWGQGDSLSQTHDVLKTLYSKYAIPSMQDVVIAIQLLNEPFLNQLDPNMVKNFYRDGFYNLRQVSDTPAMIHDGFWDPAWLNGFLTPSDNNAQNVVVDHHEYQIFDPNLMSMSPGQHREQVCAAVNGYANADKWTVVGEWSGAMTDCAKYLNGYRAGNRYEGSWPGSWWIGSCAGKSGLVSNWSQSWKDDVRSYIETQLDAFEGRTQGYFFWNFKTEGDAGEWDLFQLLDNGVFPQPLTDRKFGKVCTNV</sequence>
<evidence type="ECO:0000256" key="6">
    <source>
        <dbReference type="SAM" id="SignalP"/>
    </source>
</evidence>
<feature type="signal peptide" evidence="6">
    <location>
        <begin position="1"/>
        <end position="20"/>
    </location>
</feature>
<evidence type="ECO:0000256" key="4">
    <source>
        <dbReference type="ARBA" id="ARBA00023316"/>
    </source>
</evidence>
<evidence type="ECO:0000256" key="1">
    <source>
        <dbReference type="ARBA" id="ARBA00005641"/>
    </source>
</evidence>
<dbReference type="PANTHER" id="PTHR31297">
    <property type="entry name" value="GLUCAN ENDO-1,6-BETA-GLUCOSIDASE B"/>
    <property type="match status" value="1"/>
</dbReference>
<dbReference type="GO" id="GO:0009251">
    <property type="term" value="P:glucan catabolic process"/>
    <property type="evidence" value="ECO:0007669"/>
    <property type="project" value="TreeGrafter"/>
</dbReference>
<dbReference type="GO" id="GO:0009986">
    <property type="term" value="C:cell surface"/>
    <property type="evidence" value="ECO:0007669"/>
    <property type="project" value="TreeGrafter"/>
</dbReference>
<proteinExistence type="inferred from homology"/>
<dbReference type="EMBL" id="ML978066">
    <property type="protein sequence ID" value="KAF2020971.1"/>
    <property type="molecule type" value="Genomic_DNA"/>
</dbReference>
<dbReference type="SUPFAM" id="SSF51445">
    <property type="entry name" value="(Trans)glycosidases"/>
    <property type="match status" value="1"/>
</dbReference>
<reference evidence="8" key="1">
    <citation type="journal article" date="2020" name="Stud. Mycol.">
        <title>101 Dothideomycetes genomes: a test case for predicting lifestyles and emergence of pathogens.</title>
        <authorList>
            <person name="Haridas S."/>
            <person name="Albert R."/>
            <person name="Binder M."/>
            <person name="Bloem J."/>
            <person name="Labutti K."/>
            <person name="Salamov A."/>
            <person name="Andreopoulos B."/>
            <person name="Baker S."/>
            <person name="Barry K."/>
            <person name="Bills G."/>
            <person name="Bluhm B."/>
            <person name="Cannon C."/>
            <person name="Castanera R."/>
            <person name="Culley D."/>
            <person name="Daum C."/>
            <person name="Ezra D."/>
            <person name="Gonzalez J."/>
            <person name="Henrissat B."/>
            <person name="Kuo A."/>
            <person name="Liang C."/>
            <person name="Lipzen A."/>
            <person name="Lutzoni F."/>
            <person name="Magnuson J."/>
            <person name="Mondo S."/>
            <person name="Nolan M."/>
            <person name="Ohm R."/>
            <person name="Pangilinan J."/>
            <person name="Park H.-J."/>
            <person name="Ramirez L."/>
            <person name="Alfaro M."/>
            <person name="Sun H."/>
            <person name="Tritt A."/>
            <person name="Yoshinaga Y."/>
            <person name="Zwiers L.-H."/>
            <person name="Turgeon B."/>
            <person name="Goodwin S."/>
            <person name="Spatafora J."/>
            <person name="Crous P."/>
            <person name="Grigoriev I."/>
        </authorList>
    </citation>
    <scope>NUCLEOTIDE SEQUENCE</scope>
    <source>
        <strain evidence="8">CBS 175.79</strain>
    </source>
</reference>
<gene>
    <name evidence="8" type="ORF">BU24DRAFT_382976</name>
</gene>
<dbReference type="InterPro" id="IPR018087">
    <property type="entry name" value="Glyco_hydro_5_CS"/>
</dbReference>
<keyword evidence="4" id="KW-0961">Cell wall biogenesis/degradation</keyword>
<dbReference type="InterPro" id="IPR017853">
    <property type="entry name" value="GH"/>
</dbReference>
<accession>A0A6A5Y893</accession>
<comment type="similarity">
    <text evidence="1 5">Belongs to the glycosyl hydrolase 5 (cellulase A) family.</text>
</comment>
<dbReference type="RefSeq" id="XP_033389310.1">
    <property type="nucleotide sequence ID" value="XM_033524786.1"/>
</dbReference>
<evidence type="ECO:0000259" key="7">
    <source>
        <dbReference type="Pfam" id="PF00150"/>
    </source>
</evidence>
<organism evidence="8 9">
    <name type="scientific">Aaosphaeria arxii CBS 175.79</name>
    <dbReference type="NCBI Taxonomy" id="1450172"/>
    <lineage>
        <taxon>Eukaryota</taxon>
        <taxon>Fungi</taxon>
        <taxon>Dikarya</taxon>
        <taxon>Ascomycota</taxon>
        <taxon>Pezizomycotina</taxon>
        <taxon>Dothideomycetes</taxon>
        <taxon>Pleosporomycetidae</taxon>
        <taxon>Pleosporales</taxon>
        <taxon>Pleosporales incertae sedis</taxon>
        <taxon>Aaosphaeria</taxon>
    </lineage>
</organism>
<dbReference type="PROSITE" id="PS00659">
    <property type="entry name" value="GLYCOSYL_HYDROL_F5"/>
    <property type="match status" value="1"/>
</dbReference>
<dbReference type="GO" id="GO:0004338">
    <property type="term" value="F:glucan exo-1,3-beta-glucosidase activity"/>
    <property type="evidence" value="ECO:0007669"/>
    <property type="project" value="TreeGrafter"/>
</dbReference>
<dbReference type="GO" id="GO:0071555">
    <property type="term" value="P:cell wall organization"/>
    <property type="evidence" value="ECO:0007669"/>
    <property type="project" value="UniProtKB-KW"/>
</dbReference>
<dbReference type="AlphaFoldDB" id="A0A6A5Y893"/>
<keyword evidence="2 5" id="KW-0378">Hydrolase</keyword>
<keyword evidence="6" id="KW-0732">Signal</keyword>
<evidence type="ECO:0000256" key="5">
    <source>
        <dbReference type="RuleBase" id="RU361153"/>
    </source>
</evidence>
<evidence type="ECO:0000313" key="8">
    <source>
        <dbReference type="EMBL" id="KAF2020971.1"/>
    </source>
</evidence>
<dbReference type="GO" id="GO:0005576">
    <property type="term" value="C:extracellular region"/>
    <property type="evidence" value="ECO:0007669"/>
    <property type="project" value="TreeGrafter"/>
</dbReference>
<keyword evidence="3 5" id="KW-0326">Glycosidase</keyword>
<name>A0A6A5Y893_9PLEO</name>
<dbReference type="Gene3D" id="3.20.20.80">
    <property type="entry name" value="Glycosidases"/>
    <property type="match status" value="1"/>
</dbReference>
<feature type="chain" id="PRO_5025523519" evidence="6">
    <location>
        <begin position="21"/>
        <end position="425"/>
    </location>
</feature>
<dbReference type="Pfam" id="PF00150">
    <property type="entry name" value="Cellulase"/>
    <property type="match status" value="1"/>
</dbReference>
<dbReference type="GeneID" id="54282183"/>
<dbReference type="Proteomes" id="UP000799778">
    <property type="component" value="Unassembled WGS sequence"/>
</dbReference>
<evidence type="ECO:0000256" key="2">
    <source>
        <dbReference type="ARBA" id="ARBA00022801"/>
    </source>
</evidence>
<protein>
    <submittedName>
        <fullName evidence="8">Glycoside hydrolase family 5 protein</fullName>
    </submittedName>
</protein>
<dbReference type="InterPro" id="IPR001547">
    <property type="entry name" value="Glyco_hydro_5"/>
</dbReference>
<evidence type="ECO:0000256" key="3">
    <source>
        <dbReference type="ARBA" id="ARBA00023295"/>
    </source>
</evidence>
<feature type="domain" description="Glycoside hydrolase family 5" evidence="7">
    <location>
        <begin position="99"/>
        <end position="321"/>
    </location>
</feature>
<keyword evidence="9" id="KW-1185">Reference proteome</keyword>
<dbReference type="PANTHER" id="PTHR31297:SF8">
    <property type="entry name" value="GLYCOSIDE HYDROLASE FAMILY 5 DOMAIN-CONTAINING PROTEIN"/>
    <property type="match status" value="1"/>
</dbReference>
<evidence type="ECO:0000313" key="9">
    <source>
        <dbReference type="Proteomes" id="UP000799778"/>
    </source>
</evidence>